<sequence length="715" mass="75488">MTQRKLKIGIDVGGTFTHAVAIDVTRTELVGKAVVPTTHGSEEGVAAGVVQSMLRLLEEAAISPDEVVLIAHSTTQATNALLEGDVAKVGVLGLGSGASGLRARREANVGRVELGPGAFLETTFRYLDVTGGLDEAKAAALIDELIAGGAKAIVAAEPFSVDRPENENRVVALAQERGVPATATAGLTQLYGLRMRTLTAVINASMLPIMIETANRTADAVARSGIDAPLMVMRSDGGIMDIDAMRQRPILTMLSGPAAGVAAALMYERITNGIFVEVGGTSSDICLIRNGRPEIKAAEIGGRRLFVRTLDVRTVGVAGGSVPRVRRGKLFDVGPRSAHIAGLEYESFTEDLGDVECALMRPKPGDPEDYLALRRGGDITHALTPTGASNLLGLSEGYGRGHAASIQSAFEAAGRYFGTSAKAVATRMLELGAARVAPVVKRLVAEHKIAATDLVMVGGGGGAEAVVPFTARSLGMEFKIARHAEVISAIGVALGILQDSVERTLLHPTESELLALRREAFDRVARMGADPETIEVHVEIDRRERRVRATASGSPQLRTKDLSGPRPGEDELRAIAAGPLGVGETEVSSLGSRDSWLRTFTAERRARVFFGLFRVWRMPATVLDAEGVVRYVTKDAFAVATKAEDAEGQLSELIERYTTWGDGGLVVPEVQLVKPHQIVDLSGLGEANQLLALASAELAALDAADPVTILVIPRS</sequence>
<evidence type="ECO:0000313" key="4">
    <source>
        <dbReference type="EMBL" id="QDV06753.1"/>
    </source>
</evidence>
<proteinExistence type="predicted"/>
<protein>
    <submittedName>
        <fullName evidence="4">Acetophenone carboxylase gamma subunit</fullName>
        <ecNumber evidence="4">6.4.1.8</ecNumber>
    </submittedName>
</protein>
<feature type="region of interest" description="Disordered" evidence="1">
    <location>
        <begin position="546"/>
        <end position="568"/>
    </location>
</feature>
<dbReference type="SUPFAM" id="SSF53067">
    <property type="entry name" value="Actin-like ATPase domain"/>
    <property type="match status" value="1"/>
</dbReference>
<dbReference type="GO" id="GO:0017168">
    <property type="term" value="F:5-oxoprolinase (ATP-hydrolyzing) activity"/>
    <property type="evidence" value="ECO:0007669"/>
    <property type="project" value="TreeGrafter"/>
</dbReference>
<dbReference type="Gene3D" id="3.30.420.40">
    <property type="match status" value="1"/>
</dbReference>
<dbReference type="InterPro" id="IPR008040">
    <property type="entry name" value="Hydant_A_N"/>
</dbReference>
<dbReference type="Proteomes" id="UP000320390">
    <property type="component" value="Chromosome"/>
</dbReference>
<organism evidence="4 5">
    <name type="scientific">Saltatorellus ferox</name>
    <dbReference type="NCBI Taxonomy" id="2528018"/>
    <lineage>
        <taxon>Bacteria</taxon>
        <taxon>Pseudomonadati</taxon>
        <taxon>Planctomycetota</taxon>
        <taxon>Planctomycetia</taxon>
        <taxon>Planctomycetia incertae sedis</taxon>
        <taxon>Saltatorellus</taxon>
    </lineage>
</organism>
<dbReference type="RefSeq" id="WP_145197206.1">
    <property type="nucleotide sequence ID" value="NZ_CP036434.1"/>
</dbReference>
<gene>
    <name evidence="4" type="primary">apc3_2</name>
    <name evidence="4" type="ORF">Poly30_22680</name>
</gene>
<keyword evidence="5" id="KW-1185">Reference proteome</keyword>
<dbReference type="InterPro" id="IPR045079">
    <property type="entry name" value="Oxoprolinase-like"/>
</dbReference>
<evidence type="ECO:0000259" key="2">
    <source>
        <dbReference type="Pfam" id="PF01968"/>
    </source>
</evidence>
<accession>A0A518ERN6</accession>
<dbReference type="Pfam" id="PF01968">
    <property type="entry name" value="Hydantoinase_A"/>
    <property type="match status" value="1"/>
</dbReference>
<evidence type="ECO:0000313" key="5">
    <source>
        <dbReference type="Proteomes" id="UP000320390"/>
    </source>
</evidence>
<dbReference type="EC" id="6.4.1.8" evidence="4"/>
<evidence type="ECO:0000259" key="3">
    <source>
        <dbReference type="Pfam" id="PF05378"/>
    </source>
</evidence>
<feature type="compositionally biased region" description="Basic and acidic residues" evidence="1">
    <location>
        <begin position="558"/>
        <end position="568"/>
    </location>
</feature>
<evidence type="ECO:0000256" key="1">
    <source>
        <dbReference type="SAM" id="MobiDB-lite"/>
    </source>
</evidence>
<dbReference type="GO" id="GO:0016874">
    <property type="term" value="F:ligase activity"/>
    <property type="evidence" value="ECO:0007669"/>
    <property type="project" value="UniProtKB-KW"/>
</dbReference>
<dbReference type="AlphaFoldDB" id="A0A518ERN6"/>
<reference evidence="4 5" key="1">
    <citation type="submission" date="2019-02" db="EMBL/GenBank/DDBJ databases">
        <title>Deep-cultivation of Planctomycetes and their phenomic and genomic characterization uncovers novel biology.</title>
        <authorList>
            <person name="Wiegand S."/>
            <person name="Jogler M."/>
            <person name="Boedeker C."/>
            <person name="Pinto D."/>
            <person name="Vollmers J."/>
            <person name="Rivas-Marin E."/>
            <person name="Kohn T."/>
            <person name="Peeters S.H."/>
            <person name="Heuer A."/>
            <person name="Rast P."/>
            <person name="Oberbeckmann S."/>
            <person name="Bunk B."/>
            <person name="Jeske O."/>
            <person name="Meyerdierks A."/>
            <person name="Storesund J.E."/>
            <person name="Kallscheuer N."/>
            <person name="Luecker S."/>
            <person name="Lage O.M."/>
            <person name="Pohl T."/>
            <person name="Merkel B.J."/>
            <person name="Hornburger P."/>
            <person name="Mueller R.-W."/>
            <person name="Bruemmer F."/>
            <person name="Labrenz M."/>
            <person name="Spormann A.M."/>
            <person name="Op den Camp H."/>
            <person name="Overmann J."/>
            <person name="Amann R."/>
            <person name="Jetten M.S.M."/>
            <person name="Mascher T."/>
            <person name="Medema M.H."/>
            <person name="Devos D.P."/>
            <person name="Kaster A.-K."/>
            <person name="Ovreas L."/>
            <person name="Rohde M."/>
            <person name="Galperin M.Y."/>
            <person name="Jogler C."/>
        </authorList>
    </citation>
    <scope>NUCLEOTIDE SEQUENCE [LARGE SCALE GENOMIC DNA]</scope>
    <source>
        <strain evidence="4 5">Poly30</strain>
    </source>
</reference>
<feature type="domain" description="Hydantoinase A/oxoprolinase" evidence="2">
    <location>
        <begin position="196"/>
        <end position="494"/>
    </location>
</feature>
<dbReference type="GO" id="GO:0006749">
    <property type="term" value="P:glutathione metabolic process"/>
    <property type="evidence" value="ECO:0007669"/>
    <property type="project" value="TreeGrafter"/>
</dbReference>
<dbReference type="EMBL" id="CP036434">
    <property type="protein sequence ID" value="QDV06753.1"/>
    <property type="molecule type" value="Genomic_DNA"/>
</dbReference>
<dbReference type="OrthoDB" id="9768323at2"/>
<dbReference type="Pfam" id="PF05378">
    <property type="entry name" value="Hydant_A_N"/>
    <property type="match status" value="1"/>
</dbReference>
<dbReference type="PANTHER" id="PTHR11365">
    <property type="entry name" value="5-OXOPROLINASE RELATED"/>
    <property type="match status" value="1"/>
</dbReference>
<dbReference type="InterPro" id="IPR043129">
    <property type="entry name" value="ATPase_NBD"/>
</dbReference>
<dbReference type="GO" id="GO:0005829">
    <property type="term" value="C:cytosol"/>
    <property type="evidence" value="ECO:0007669"/>
    <property type="project" value="TreeGrafter"/>
</dbReference>
<dbReference type="PANTHER" id="PTHR11365:SF23">
    <property type="entry name" value="HYPOTHETICAL 5-OXOPROLINASE (EUROFUNG)-RELATED"/>
    <property type="match status" value="1"/>
</dbReference>
<keyword evidence="4" id="KW-0436">Ligase</keyword>
<dbReference type="InterPro" id="IPR002821">
    <property type="entry name" value="Hydantoinase_A"/>
</dbReference>
<name>A0A518ERN6_9BACT</name>
<feature type="domain" description="Hydantoinase/oxoprolinase N-terminal" evidence="3">
    <location>
        <begin position="7"/>
        <end position="177"/>
    </location>
</feature>